<evidence type="ECO:0000313" key="3">
    <source>
        <dbReference type="EMBL" id="TCO42418.1"/>
    </source>
</evidence>
<feature type="transmembrane region" description="Helical" evidence="2">
    <location>
        <begin position="32"/>
        <end position="51"/>
    </location>
</feature>
<reference evidence="3 4" key="1">
    <citation type="journal article" date="2015" name="Stand. Genomic Sci.">
        <title>Genomic Encyclopedia of Bacterial and Archaeal Type Strains, Phase III: the genomes of soil and plant-associated and newly described type strains.</title>
        <authorList>
            <person name="Whitman W.B."/>
            <person name="Woyke T."/>
            <person name="Klenk H.P."/>
            <person name="Zhou Y."/>
            <person name="Lilburn T.G."/>
            <person name="Beck B.J."/>
            <person name="De Vos P."/>
            <person name="Vandamme P."/>
            <person name="Eisen J.A."/>
            <person name="Garrity G."/>
            <person name="Hugenholtz P."/>
            <person name="Kyrpides N.C."/>
        </authorList>
    </citation>
    <scope>NUCLEOTIDE SEQUENCE [LARGE SCALE GENOMIC DNA]</scope>
    <source>
        <strain evidence="3 4">VKM Ac-2541</strain>
    </source>
</reference>
<dbReference type="OrthoDB" id="3827100at2"/>
<accession>A0A4R2IFH6</accession>
<sequence length="247" mass="26208">MKAYRVVWVLFSGVLGTLGAVMAFTWSLSTVILMLILAALAGAFVAMVVLADPTGSTRPPRDRRRIVARSTALTAGGTVSFVGLGTLLGAATAVLLLAIVVGGSPHAIRYCVRWLTDHGHLDSPAPQPDRADRSSRSATAPVVGAEPDRASKPHIAPGVLSDEALCVAWRASFSALQRASSPTQRLRIVDERRAYLDEIERRTAHGMAAWLASGPRAAGDPSRFVLGDSAAGRAPIDWDKLLHDTDK</sequence>
<dbReference type="InterPro" id="IPR036259">
    <property type="entry name" value="MFS_trans_sf"/>
</dbReference>
<keyword evidence="2" id="KW-0472">Membrane</keyword>
<evidence type="ECO:0000313" key="4">
    <source>
        <dbReference type="Proteomes" id="UP000295573"/>
    </source>
</evidence>
<gene>
    <name evidence="3" type="ORF">EV646_11340</name>
</gene>
<dbReference type="RefSeq" id="WP_132155273.1">
    <property type="nucleotide sequence ID" value="NZ_SLWR01000013.1"/>
</dbReference>
<protein>
    <submittedName>
        <fullName evidence="3">Uncharacterized protein</fullName>
    </submittedName>
</protein>
<proteinExistence type="predicted"/>
<evidence type="ECO:0000256" key="1">
    <source>
        <dbReference type="SAM" id="MobiDB-lite"/>
    </source>
</evidence>
<evidence type="ECO:0000256" key="2">
    <source>
        <dbReference type="SAM" id="Phobius"/>
    </source>
</evidence>
<dbReference type="EMBL" id="SLWR01000013">
    <property type="protein sequence ID" value="TCO42418.1"/>
    <property type="molecule type" value="Genomic_DNA"/>
</dbReference>
<dbReference type="Proteomes" id="UP000295573">
    <property type="component" value="Unassembled WGS sequence"/>
</dbReference>
<keyword evidence="2" id="KW-0812">Transmembrane</keyword>
<feature type="region of interest" description="Disordered" evidence="1">
    <location>
        <begin position="122"/>
        <end position="154"/>
    </location>
</feature>
<dbReference type="AlphaFoldDB" id="A0A4R2IFH6"/>
<keyword evidence="4" id="KW-1185">Reference proteome</keyword>
<organism evidence="3 4">
    <name type="scientific">Kribbella antiqua</name>
    <dbReference type="NCBI Taxonomy" id="2512217"/>
    <lineage>
        <taxon>Bacteria</taxon>
        <taxon>Bacillati</taxon>
        <taxon>Actinomycetota</taxon>
        <taxon>Actinomycetes</taxon>
        <taxon>Propionibacteriales</taxon>
        <taxon>Kribbellaceae</taxon>
        <taxon>Kribbella</taxon>
    </lineage>
</organism>
<name>A0A4R2IFH6_9ACTN</name>
<dbReference type="SUPFAM" id="SSF103473">
    <property type="entry name" value="MFS general substrate transporter"/>
    <property type="match status" value="1"/>
</dbReference>
<comment type="caution">
    <text evidence="3">The sequence shown here is derived from an EMBL/GenBank/DDBJ whole genome shotgun (WGS) entry which is preliminary data.</text>
</comment>
<keyword evidence="2" id="KW-1133">Transmembrane helix</keyword>
<feature type="transmembrane region" description="Helical" evidence="2">
    <location>
        <begin position="72"/>
        <end position="101"/>
    </location>
</feature>
<feature type="transmembrane region" description="Helical" evidence="2">
    <location>
        <begin position="7"/>
        <end position="26"/>
    </location>
</feature>